<dbReference type="Proteomes" id="UP000271098">
    <property type="component" value="Unassembled WGS sequence"/>
</dbReference>
<reference evidence="9" key="1">
    <citation type="submission" date="2016-06" db="UniProtKB">
        <authorList>
            <consortium name="WormBaseParasite"/>
        </authorList>
    </citation>
    <scope>IDENTIFICATION</scope>
</reference>
<protein>
    <recommendedName>
        <fullName evidence="4">Trehalase</fullName>
        <ecNumber evidence="3">3.2.1.28</ecNumber>
    </recommendedName>
    <alternativeName>
        <fullName evidence="5">Alpha,alpha-trehalase</fullName>
    </alternativeName>
    <alternativeName>
        <fullName evidence="6">Alpha,alpha-trehalose glucohydrolase</fullName>
    </alternativeName>
</protein>
<accession>A0A183E5C9</accession>
<sequence length="294" mass="33794">MSRRAEINYERAKFVDTFEAVFFDHHEGSWFDFNMYTGERVDDSYPSMAVPLFTECYSSLNNPMLVEVLETLHRKGLLQFHGGIPARVIGRIRRDNLFAAAMNLYSQSFYKDDRGPVVGRRAELDYNTISSNVVKTVETELIAVQQSIFDKELESALGLSERLCSNQSHGYRGMQQKAFELANRWINRNYRVYQSDHKLWQRYDVAKDYIRTAKGGDYDNQEGYGWTNGALLDLMVTYSKRISTSEVKPVVVESSGAGSEPVEILLEKLEHVFGSWTVVKRRLMRAAAYILKCS</sequence>
<evidence type="ECO:0000313" key="8">
    <source>
        <dbReference type="Proteomes" id="UP000271098"/>
    </source>
</evidence>
<dbReference type="SUPFAM" id="SSF48208">
    <property type="entry name" value="Six-hairpin glycosidases"/>
    <property type="match status" value="2"/>
</dbReference>
<dbReference type="Gene3D" id="1.50.10.10">
    <property type="match status" value="2"/>
</dbReference>
<dbReference type="OrthoDB" id="3542292at2759"/>
<dbReference type="EMBL" id="UYRT01083384">
    <property type="protein sequence ID" value="VDN27383.1"/>
    <property type="molecule type" value="Genomic_DNA"/>
</dbReference>
<evidence type="ECO:0000256" key="2">
    <source>
        <dbReference type="ARBA" id="ARBA00005615"/>
    </source>
</evidence>
<proteinExistence type="inferred from homology"/>
<comment type="catalytic activity">
    <reaction evidence="1">
        <text>alpha,alpha-trehalose + H2O = alpha-D-glucose + beta-D-glucose</text>
        <dbReference type="Rhea" id="RHEA:32675"/>
        <dbReference type="ChEBI" id="CHEBI:15377"/>
        <dbReference type="ChEBI" id="CHEBI:15903"/>
        <dbReference type="ChEBI" id="CHEBI:16551"/>
        <dbReference type="ChEBI" id="CHEBI:17925"/>
        <dbReference type="EC" id="3.2.1.28"/>
    </reaction>
</comment>
<evidence type="ECO:0000256" key="4">
    <source>
        <dbReference type="ARBA" id="ARBA00019905"/>
    </source>
</evidence>
<dbReference type="WBParaSite" id="GPUH_0001619201-mRNA-1">
    <property type="protein sequence ID" value="GPUH_0001619201-mRNA-1"/>
    <property type="gene ID" value="GPUH_0001619201"/>
</dbReference>
<dbReference type="PANTHER" id="PTHR23403:SF1">
    <property type="entry name" value="TREHALASE"/>
    <property type="match status" value="1"/>
</dbReference>
<evidence type="ECO:0000256" key="3">
    <source>
        <dbReference type="ARBA" id="ARBA00012757"/>
    </source>
</evidence>
<comment type="similarity">
    <text evidence="2">Belongs to the glycosyl hydrolase 37 family.</text>
</comment>
<evidence type="ECO:0000313" key="7">
    <source>
        <dbReference type="EMBL" id="VDN27383.1"/>
    </source>
</evidence>
<dbReference type="InterPro" id="IPR012341">
    <property type="entry name" value="6hp_glycosidase-like_sf"/>
</dbReference>
<dbReference type="AlphaFoldDB" id="A0A183E5C9"/>
<keyword evidence="8" id="KW-1185">Reference proteome</keyword>
<reference evidence="7 8" key="2">
    <citation type="submission" date="2018-11" db="EMBL/GenBank/DDBJ databases">
        <authorList>
            <consortium name="Pathogen Informatics"/>
        </authorList>
    </citation>
    <scope>NUCLEOTIDE SEQUENCE [LARGE SCALE GENOMIC DNA]</scope>
</reference>
<dbReference type="InterPro" id="IPR001661">
    <property type="entry name" value="Glyco_hydro_37"/>
</dbReference>
<dbReference type="PANTHER" id="PTHR23403">
    <property type="entry name" value="TREHALASE"/>
    <property type="match status" value="1"/>
</dbReference>
<evidence type="ECO:0000313" key="9">
    <source>
        <dbReference type="WBParaSite" id="GPUH_0001619201-mRNA-1"/>
    </source>
</evidence>
<evidence type="ECO:0000256" key="5">
    <source>
        <dbReference type="ARBA" id="ARBA00030473"/>
    </source>
</evidence>
<dbReference type="Pfam" id="PF01204">
    <property type="entry name" value="Trehalase"/>
    <property type="match status" value="2"/>
</dbReference>
<evidence type="ECO:0000256" key="1">
    <source>
        <dbReference type="ARBA" id="ARBA00001576"/>
    </source>
</evidence>
<evidence type="ECO:0000256" key="6">
    <source>
        <dbReference type="ARBA" id="ARBA00031637"/>
    </source>
</evidence>
<dbReference type="GO" id="GO:0005993">
    <property type="term" value="P:trehalose catabolic process"/>
    <property type="evidence" value="ECO:0007669"/>
    <property type="project" value="TreeGrafter"/>
</dbReference>
<dbReference type="GO" id="GO:0004555">
    <property type="term" value="F:alpha,alpha-trehalase activity"/>
    <property type="evidence" value="ECO:0007669"/>
    <property type="project" value="UniProtKB-EC"/>
</dbReference>
<dbReference type="InterPro" id="IPR008928">
    <property type="entry name" value="6-hairpin_glycosidase_sf"/>
</dbReference>
<name>A0A183E5C9_9BILA</name>
<gene>
    <name evidence="7" type="ORF">GPUH_LOCUS16170</name>
</gene>
<dbReference type="EC" id="3.2.1.28" evidence="3"/>
<organism evidence="9">
    <name type="scientific">Gongylonema pulchrum</name>
    <dbReference type="NCBI Taxonomy" id="637853"/>
    <lineage>
        <taxon>Eukaryota</taxon>
        <taxon>Metazoa</taxon>
        <taxon>Ecdysozoa</taxon>
        <taxon>Nematoda</taxon>
        <taxon>Chromadorea</taxon>
        <taxon>Rhabditida</taxon>
        <taxon>Spirurina</taxon>
        <taxon>Spiruromorpha</taxon>
        <taxon>Spiruroidea</taxon>
        <taxon>Gongylonematidae</taxon>
        <taxon>Gongylonema</taxon>
    </lineage>
</organism>